<evidence type="ECO:0000256" key="8">
    <source>
        <dbReference type="ARBA" id="ARBA00042850"/>
    </source>
</evidence>
<comment type="catalytic activity">
    <reaction evidence="11">
        <text>alpha-NAD(+) + H2O = ADP-D-ribose + nicotinamide + H(+)</text>
        <dbReference type="Rhea" id="RHEA:68792"/>
        <dbReference type="ChEBI" id="CHEBI:15377"/>
        <dbReference type="ChEBI" id="CHEBI:15378"/>
        <dbReference type="ChEBI" id="CHEBI:17154"/>
        <dbReference type="ChEBI" id="CHEBI:57967"/>
        <dbReference type="ChEBI" id="CHEBI:77017"/>
    </reaction>
</comment>
<keyword evidence="12" id="KW-0460">Magnesium</keyword>
<evidence type="ECO:0000256" key="5">
    <source>
        <dbReference type="ARBA" id="ARBA00042398"/>
    </source>
</evidence>
<accession>A0AA38XGS0</accession>
<dbReference type="InterPro" id="IPR050792">
    <property type="entry name" value="ADP-ribosylglycohydrolase"/>
</dbReference>
<evidence type="ECO:0000256" key="3">
    <source>
        <dbReference type="ARBA" id="ARBA00022801"/>
    </source>
</evidence>
<proteinExistence type="inferred from homology"/>
<evidence type="ECO:0000256" key="7">
    <source>
        <dbReference type="ARBA" id="ARBA00042722"/>
    </source>
</evidence>
<keyword evidence="12" id="KW-0479">Metal-binding</keyword>
<dbReference type="AlphaFoldDB" id="A0AA38XGS0"/>
<evidence type="ECO:0000256" key="2">
    <source>
        <dbReference type="ARBA" id="ARBA00012255"/>
    </source>
</evidence>
<dbReference type="InterPro" id="IPR036705">
    <property type="entry name" value="Ribosyl_crysJ1_sf"/>
</dbReference>
<comment type="cofactor">
    <cofactor evidence="12">
        <name>Mg(2+)</name>
        <dbReference type="ChEBI" id="CHEBI:18420"/>
    </cofactor>
    <text evidence="12">Binds 2 magnesium ions per subunit.</text>
</comment>
<dbReference type="SUPFAM" id="SSF101478">
    <property type="entry name" value="ADP-ribosylglycohydrolase"/>
    <property type="match status" value="1"/>
</dbReference>
<feature type="binding site" evidence="12">
    <location>
        <position position="58"/>
    </location>
    <ligand>
        <name>Mg(2+)</name>
        <dbReference type="ChEBI" id="CHEBI:18420"/>
        <label>1</label>
    </ligand>
</feature>
<keyword evidence="14" id="KW-1185">Reference proteome</keyword>
<organism evidence="13 14">
    <name type="scientific">Cladophialophora chaetospira</name>
    <dbReference type="NCBI Taxonomy" id="386627"/>
    <lineage>
        <taxon>Eukaryota</taxon>
        <taxon>Fungi</taxon>
        <taxon>Dikarya</taxon>
        <taxon>Ascomycota</taxon>
        <taxon>Pezizomycotina</taxon>
        <taxon>Eurotiomycetes</taxon>
        <taxon>Chaetothyriomycetidae</taxon>
        <taxon>Chaetothyriales</taxon>
        <taxon>Herpotrichiellaceae</taxon>
        <taxon>Cladophialophora</taxon>
    </lineage>
</organism>
<dbReference type="GO" id="GO:0004649">
    <property type="term" value="F:poly(ADP-ribose) glycohydrolase activity"/>
    <property type="evidence" value="ECO:0007669"/>
    <property type="project" value="UniProtKB-EC"/>
</dbReference>
<dbReference type="PANTHER" id="PTHR16222:SF24">
    <property type="entry name" value="ADP-RIBOSYLHYDROLASE ARH3"/>
    <property type="match status" value="1"/>
</dbReference>
<dbReference type="EC" id="3.2.1.143" evidence="2"/>
<dbReference type="InterPro" id="IPR005502">
    <property type="entry name" value="Ribosyl_crysJ1"/>
</dbReference>
<evidence type="ECO:0000256" key="1">
    <source>
        <dbReference type="ARBA" id="ARBA00010702"/>
    </source>
</evidence>
<evidence type="ECO:0000256" key="10">
    <source>
        <dbReference type="ARBA" id="ARBA00043193"/>
    </source>
</evidence>
<comment type="similarity">
    <text evidence="1">Belongs to the ADP-ribosylglycohydrolase family.</text>
</comment>
<feature type="binding site" evidence="12">
    <location>
        <position position="307"/>
    </location>
    <ligand>
        <name>Mg(2+)</name>
        <dbReference type="ChEBI" id="CHEBI:18420"/>
        <label>1</label>
    </ligand>
</feature>
<feature type="binding site" evidence="12">
    <location>
        <position position="309"/>
    </location>
    <ligand>
        <name>Mg(2+)</name>
        <dbReference type="ChEBI" id="CHEBI:18420"/>
        <label>1</label>
    </ligand>
</feature>
<dbReference type="Pfam" id="PF03747">
    <property type="entry name" value="ADP_ribosyl_GH"/>
    <property type="match status" value="1"/>
</dbReference>
<dbReference type="Proteomes" id="UP001172673">
    <property type="component" value="Unassembled WGS sequence"/>
</dbReference>
<reference evidence="13" key="1">
    <citation type="submission" date="2022-10" db="EMBL/GenBank/DDBJ databases">
        <title>Culturing micro-colonial fungi from biological soil crusts in the Mojave desert and describing Neophaeococcomyces mojavensis, and introducing the new genera and species Taxawa tesnikishii.</title>
        <authorList>
            <person name="Kurbessoian T."/>
            <person name="Stajich J.E."/>
        </authorList>
    </citation>
    <scope>NUCLEOTIDE SEQUENCE</scope>
    <source>
        <strain evidence="13">TK_41</strain>
    </source>
</reference>
<dbReference type="GO" id="GO:0046872">
    <property type="term" value="F:metal ion binding"/>
    <property type="evidence" value="ECO:0007669"/>
    <property type="project" value="UniProtKB-KW"/>
</dbReference>
<evidence type="ECO:0000256" key="11">
    <source>
        <dbReference type="ARBA" id="ARBA00049015"/>
    </source>
</evidence>
<dbReference type="Gene3D" id="1.10.4080.10">
    <property type="entry name" value="ADP-ribosylation/Crystallin J1"/>
    <property type="match status" value="1"/>
</dbReference>
<dbReference type="PANTHER" id="PTHR16222">
    <property type="entry name" value="ADP-RIBOSYLGLYCOHYDROLASE"/>
    <property type="match status" value="1"/>
</dbReference>
<evidence type="ECO:0000256" key="4">
    <source>
        <dbReference type="ARBA" id="ARBA00041057"/>
    </source>
</evidence>
<evidence type="ECO:0000313" key="13">
    <source>
        <dbReference type="EMBL" id="KAJ9613139.1"/>
    </source>
</evidence>
<comment type="caution">
    <text evidence="13">The sequence shown here is derived from an EMBL/GenBank/DDBJ whole genome shotgun (WGS) entry which is preliminary data.</text>
</comment>
<evidence type="ECO:0000256" key="9">
    <source>
        <dbReference type="ARBA" id="ARBA00043187"/>
    </source>
</evidence>
<evidence type="ECO:0000256" key="12">
    <source>
        <dbReference type="PIRSR" id="PIRSR605502-1"/>
    </source>
</evidence>
<protein>
    <recommendedName>
        <fullName evidence="4">ADP-ribosylhydrolase ARH3</fullName>
        <ecNumber evidence="2">3.2.1.143</ecNumber>
    </recommendedName>
    <alternativeName>
        <fullName evidence="5">ADP-ribose glycohydrolase ARH3</fullName>
    </alternativeName>
    <alternativeName>
        <fullName evidence="6">ADP-ribosylhydrolase 3</fullName>
    </alternativeName>
    <alternativeName>
        <fullName evidence="9">O-acetyl-ADP-ribose deacetylase ARH3</fullName>
    </alternativeName>
    <alternativeName>
        <fullName evidence="10">Poly(ADP-ribose) glycohydrolase ARH3</fullName>
    </alternativeName>
    <alternativeName>
        <fullName evidence="8">[Protein ADP-ribosylarginine] hydrolase-like protein 2</fullName>
    </alternativeName>
    <alternativeName>
        <fullName evidence="7">[Protein ADP-ribosylserine] hydrolase</fullName>
    </alternativeName>
</protein>
<name>A0AA38XGS0_9EURO</name>
<dbReference type="EMBL" id="JAPDRK010000004">
    <property type="protein sequence ID" value="KAJ9613139.1"/>
    <property type="molecule type" value="Genomic_DNA"/>
</dbReference>
<feature type="binding site" evidence="12">
    <location>
        <position position="56"/>
    </location>
    <ligand>
        <name>Mg(2+)</name>
        <dbReference type="ChEBI" id="CHEBI:18420"/>
        <label>1</label>
    </ligand>
</feature>
<evidence type="ECO:0000256" key="6">
    <source>
        <dbReference type="ARBA" id="ARBA00042471"/>
    </source>
</evidence>
<keyword evidence="3" id="KW-0378">Hydrolase</keyword>
<sequence>MSFSPPLASRIRGSFLGLAVCDALGAPAESKVRGSFPTITSMQANLNFKLGPGYFTDDTSMALCLAHSFLENGPSSDPVDQARKYLAWYRTGYQSSTGRCFDIGNLTRDALGVWKHAVIVNDKYGEKGPSPDAAKDQAATKSALATIDKRFNQDRYCSNGSLMRVLPAALLFAPDLPTAVKVAADSSRVTHPHPSCVLSCALYTILIAQCLQDSNVTKESLVCHISDYVSAAKAATAHSTSQPKTGGRHFTERFEPYTTLTSFHDKPSTKIRSSGYVLDSLEAALWAFFTTSTFREGAVKVVNLGGDADTTGAIYGGLAGAFYGDDQIPQEWLRDMKRLDLVEDVIGKIIAVRSEEDREQVTEDVMERIRASVDMLGF</sequence>
<feature type="binding site" evidence="12">
    <location>
        <position position="57"/>
    </location>
    <ligand>
        <name>Mg(2+)</name>
        <dbReference type="ChEBI" id="CHEBI:18420"/>
        <label>1</label>
    </ligand>
</feature>
<gene>
    <name evidence="13" type="ORF">H2200_003080</name>
</gene>
<evidence type="ECO:0000313" key="14">
    <source>
        <dbReference type="Proteomes" id="UP001172673"/>
    </source>
</evidence>
<feature type="binding site" evidence="12">
    <location>
        <position position="310"/>
    </location>
    <ligand>
        <name>Mg(2+)</name>
        <dbReference type="ChEBI" id="CHEBI:18420"/>
        <label>1</label>
    </ligand>
</feature>